<comment type="caution">
    <text evidence="2">The sequence shown here is derived from an EMBL/GenBank/DDBJ whole genome shotgun (WGS) entry which is preliminary data.</text>
</comment>
<evidence type="ECO:0000313" key="2">
    <source>
        <dbReference type="EMBL" id="TDR48704.1"/>
    </source>
</evidence>
<gene>
    <name evidence="2" type="ORF">DFR29_101327</name>
</gene>
<evidence type="ECO:0000256" key="1">
    <source>
        <dbReference type="SAM" id="Phobius"/>
    </source>
</evidence>
<accession>A0A4R6ZAC5</accession>
<dbReference type="AlphaFoldDB" id="A0A4R6ZAC5"/>
<name>A0A4R6ZAC5_9GAMM</name>
<evidence type="ECO:0000313" key="3">
    <source>
        <dbReference type="Proteomes" id="UP000295293"/>
    </source>
</evidence>
<keyword evidence="1" id="KW-0812">Transmembrane</keyword>
<organism evidence="2 3">
    <name type="scientific">Tahibacter aquaticus</name>
    <dbReference type="NCBI Taxonomy" id="520092"/>
    <lineage>
        <taxon>Bacteria</taxon>
        <taxon>Pseudomonadati</taxon>
        <taxon>Pseudomonadota</taxon>
        <taxon>Gammaproteobacteria</taxon>
        <taxon>Lysobacterales</taxon>
        <taxon>Rhodanobacteraceae</taxon>
        <taxon>Tahibacter</taxon>
    </lineage>
</organism>
<keyword evidence="1" id="KW-0472">Membrane</keyword>
<feature type="transmembrane region" description="Helical" evidence="1">
    <location>
        <begin position="47"/>
        <end position="70"/>
    </location>
</feature>
<feature type="transmembrane region" description="Helical" evidence="1">
    <location>
        <begin position="148"/>
        <end position="165"/>
    </location>
</feature>
<evidence type="ECO:0008006" key="4">
    <source>
        <dbReference type="Google" id="ProtNLM"/>
    </source>
</evidence>
<feature type="transmembrane region" description="Helical" evidence="1">
    <location>
        <begin position="262"/>
        <end position="287"/>
    </location>
</feature>
<dbReference type="Proteomes" id="UP000295293">
    <property type="component" value="Unassembled WGS sequence"/>
</dbReference>
<protein>
    <recommendedName>
        <fullName evidence="4">Lysylphosphatidylglycerol synthase-like protein</fullName>
    </recommendedName>
</protein>
<keyword evidence="1" id="KW-1133">Transmembrane helix</keyword>
<feature type="transmembrane region" description="Helical" evidence="1">
    <location>
        <begin position="229"/>
        <end position="253"/>
    </location>
</feature>
<feature type="transmembrane region" description="Helical" evidence="1">
    <location>
        <begin position="186"/>
        <end position="209"/>
    </location>
</feature>
<sequence>MYADAARRWLARLQAVATPLALVFLVAVTWSARDTLAQTWRQSNLYVLLGLLPLWAALHLLTPVYAHLLLRLDGLPLPYATALRIHVARLPARYLPGGLWHTVTKAADFSVLGVAKENLTLLVFLENHIPFALALTLGSAALQISNGATAPLATGLALGLLLLALPPLALNRLAPLAHLRLGWRRYTALLVVSSVFWCVAAGTFASYWHAFELPAHAPLQIAGSYLVSWALGFAAVVAPQGIGVFETSIALLLNGSTPLARLLAMAAGFRVFCLVADLLVYALYLVWRCFDAVRLRPAQNDGEDSRRSPP</sequence>
<feature type="transmembrane region" description="Helical" evidence="1">
    <location>
        <begin position="119"/>
        <end position="142"/>
    </location>
</feature>
<dbReference type="EMBL" id="SNZH01000001">
    <property type="protein sequence ID" value="TDR48704.1"/>
    <property type="molecule type" value="Genomic_DNA"/>
</dbReference>
<keyword evidence="3" id="KW-1185">Reference proteome</keyword>
<proteinExistence type="predicted"/>
<reference evidence="2 3" key="1">
    <citation type="submission" date="2019-03" db="EMBL/GenBank/DDBJ databases">
        <title>Genomic Encyclopedia of Type Strains, Phase IV (KMG-IV): sequencing the most valuable type-strain genomes for metagenomic binning, comparative biology and taxonomic classification.</title>
        <authorList>
            <person name="Goeker M."/>
        </authorList>
    </citation>
    <scope>NUCLEOTIDE SEQUENCE [LARGE SCALE GENOMIC DNA]</scope>
    <source>
        <strain evidence="2 3">DSM 21667</strain>
    </source>
</reference>